<evidence type="ECO:0000256" key="1">
    <source>
        <dbReference type="SAM" id="Phobius"/>
    </source>
</evidence>
<proteinExistence type="predicted"/>
<feature type="transmembrane region" description="Helical" evidence="1">
    <location>
        <begin position="258"/>
        <end position="275"/>
    </location>
</feature>
<feature type="transmembrane region" description="Helical" evidence="1">
    <location>
        <begin position="118"/>
        <end position="144"/>
    </location>
</feature>
<feature type="transmembrane region" description="Helical" evidence="1">
    <location>
        <begin position="287"/>
        <end position="306"/>
    </location>
</feature>
<dbReference type="Pfam" id="PF14897">
    <property type="entry name" value="EpsG"/>
    <property type="match status" value="1"/>
</dbReference>
<evidence type="ECO:0000313" key="2">
    <source>
        <dbReference type="EMBL" id="MBT0607931.1"/>
    </source>
</evidence>
<feature type="transmembrane region" description="Helical" evidence="1">
    <location>
        <begin position="207"/>
        <end position="224"/>
    </location>
</feature>
<keyword evidence="3" id="KW-1185">Reference proteome</keyword>
<gene>
    <name evidence="2" type="ORF">KIV10_07035</name>
</gene>
<protein>
    <submittedName>
        <fullName evidence="2">EpsG family protein</fullName>
    </submittedName>
</protein>
<keyword evidence="1" id="KW-0472">Membrane</keyword>
<keyword evidence="1" id="KW-1133">Transmembrane helix</keyword>
<feature type="transmembrane region" description="Helical" evidence="1">
    <location>
        <begin position="151"/>
        <end position="171"/>
    </location>
</feature>
<feature type="transmembrane region" description="Helical" evidence="1">
    <location>
        <begin position="231"/>
        <end position="252"/>
    </location>
</feature>
<dbReference type="EMBL" id="JAHCTB010000003">
    <property type="protein sequence ID" value="MBT0607931.1"/>
    <property type="molecule type" value="Genomic_DNA"/>
</dbReference>
<evidence type="ECO:0000313" key="3">
    <source>
        <dbReference type="Proteomes" id="UP001297092"/>
    </source>
</evidence>
<sequence>MGLRPISGKYFGDMATYNLYFEHYGSGQSIIVTKDIFFHYFMKYSSRIMPASLFFLLCSIIYIYPLYLISKKWFKEYWYYSFLFFVCSFSFWAYGTNGIRNGIAGSIFLLGISRDKRIWQVIWIFLAINFHKSMLLPALGFLIVQFYNNPRYYIIFWLICIPLSLISGGFWENLFSNIGFDDDRLSYLTQGNINDDDFSSIGFRWDFLLYSGTAIFAGYYYIILKKYKDKIYYWLFNTYVIANAFWILIIRANFSNRFAYLSWFMIALIIAYPMLKAELFDRQHIKLSNMLILYFLFTFIMNVFLLN</sequence>
<organism evidence="2 3">
    <name type="scientific">Aequorivita echinoideorum</name>
    <dbReference type="NCBI Taxonomy" id="1549647"/>
    <lineage>
        <taxon>Bacteria</taxon>
        <taxon>Pseudomonadati</taxon>
        <taxon>Bacteroidota</taxon>
        <taxon>Flavobacteriia</taxon>
        <taxon>Flavobacteriales</taxon>
        <taxon>Flavobacteriaceae</taxon>
        <taxon>Aequorivita</taxon>
    </lineage>
</organism>
<accession>A0ABS5S3Z8</accession>
<feature type="transmembrane region" description="Helical" evidence="1">
    <location>
        <begin position="77"/>
        <end position="95"/>
    </location>
</feature>
<name>A0ABS5S3Z8_9FLAO</name>
<dbReference type="Proteomes" id="UP001297092">
    <property type="component" value="Unassembled WGS sequence"/>
</dbReference>
<comment type="caution">
    <text evidence="2">The sequence shown here is derived from an EMBL/GenBank/DDBJ whole genome shotgun (WGS) entry which is preliminary data.</text>
</comment>
<keyword evidence="1" id="KW-0812">Transmembrane</keyword>
<dbReference type="InterPro" id="IPR049458">
    <property type="entry name" value="EpsG-like"/>
</dbReference>
<reference evidence="2 3" key="1">
    <citation type="submission" date="2021-05" db="EMBL/GenBank/DDBJ databases">
        <title>Aequorivita echinoideorum JCM 30378 genome.</title>
        <authorList>
            <person name="Zhang H."/>
            <person name="Li C."/>
        </authorList>
    </citation>
    <scope>NUCLEOTIDE SEQUENCE [LARGE SCALE GENOMIC DNA]</scope>
    <source>
        <strain evidence="2 3">JCM30378</strain>
    </source>
</reference>
<feature type="transmembrane region" description="Helical" evidence="1">
    <location>
        <begin position="48"/>
        <end position="70"/>
    </location>
</feature>